<proteinExistence type="predicted"/>
<keyword evidence="2" id="KW-1003">Cell membrane</keyword>
<dbReference type="STRING" id="311333.SAMN05421664_2384"/>
<evidence type="ECO:0000313" key="7">
    <source>
        <dbReference type="EMBL" id="SDQ73576.1"/>
    </source>
</evidence>
<feature type="transmembrane region" description="Helical" evidence="6">
    <location>
        <begin position="303"/>
        <end position="322"/>
    </location>
</feature>
<sequence length="420" mass="48060">MKKKLKEISRNKFLRNVSTLAFGTILSQGIVVISSPFLSRLFSVEDFGVLSVFTSFSIFFAVLSTGRYELAVGLPSSNSRALKIIKLIICIGAFVSIVYLILIFLLKSVFHVYDKTGFLVHREAYLAPIYIFFIAVYSALGYWCQRKKNYKKITIANAVQVILTTICSIFFGVIHLESGMIWALIIGVIISSFYLLVSEKDLLKDIIKQRNIKIVAKKYYSFPRYMIFSDLSLTASQQFIPILFSVLYSTTVVGFFSMANRMLRLPNIVITSSIANVFRNDAIDEIREKGNCEELYKSTFKKLLFMSLPCYLALFIISPYLFEIIFGEKWHDAGIFARIISIFLLVEFIATPLNTIFYIREKQKLLMRLQFLNALFGGVMIYLGFHFFSSPAVSLILFSLNSLIFNILFLFLSFKISKHV</sequence>
<evidence type="ECO:0000256" key="1">
    <source>
        <dbReference type="ARBA" id="ARBA00004651"/>
    </source>
</evidence>
<dbReference type="GO" id="GO:0005886">
    <property type="term" value="C:plasma membrane"/>
    <property type="evidence" value="ECO:0007669"/>
    <property type="project" value="UniProtKB-SubCell"/>
</dbReference>
<feature type="transmembrane region" description="Helical" evidence="6">
    <location>
        <begin position="334"/>
        <end position="359"/>
    </location>
</feature>
<comment type="subcellular location">
    <subcellularLocation>
        <location evidence="1">Cell membrane</location>
        <topology evidence="1">Multi-pass membrane protein</topology>
    </subcellularLocation>
</comment>
<keyword evidence="8" id="KW-1185">Reference proteome</keyword>
<feature type="transmembrane region" description="Helical" evidence="6">
    <location>
        <begin position="84"/>
        <end position="105"/>
    </location>
</feature>
<evidence type="ECO:0000256" key="3">
    <source>
        <dbReference type="ARBA" id="ARBA00022692"/>
    </source>
</evidence>
<feature type="transmembrane region" description="Helical" evidence="6">
    <location>
        <begin position="371"/>
        <end position="389"/>
    </location>
</feature>
<evidence type="ECO:0000256" key="2">
    <source>
        <dbReference type="ARBA" id="ARBA00022475"/>
    </source>
</evidence>
<feature type="transmembrane region" description="Helical" evidence="6">
    <location>
        <begin position="180"/>
        <end position="198"/>
    </location>
</feature>
<reference evidence="8" key="1">
    <citation type="submission" date="2016-10" db="EMBL/GenBank/DDBJ databases">
        <authorList>
            <person name="Varghese N."/>
            <person name="Submissions S."/>
        </authorList>
    </citation>
    <scope>NUCLEOTIDE SEQUENCE [LARGE SCALE GENOMIC DNA]</scope>
    <source>
        <strain evidence="8">DSM 17072</strain>
    </source>
</reference>
<dbReference type="EMBL" id="FNKL01000003">
    <property type="protein sequence ID" value="SDQ73576.1"/>
    <property type="molecule type" value="Genomic_DNA"/>
</dbReference>
<protein>
    <submittedName>
        <fullName evidence="7">Membrane protein involved in the export of O-antigen and teichoic acid</fullName>
    </submittedName>
</protein>
<keyword evidence="5 6" id="KW-0472">Membrane</keyword>
<keyword evidence="4 6" id="KW-1133">Transmembrane helix</keyword>
<feature type="transmembrane region" description="Helical" evidence="6">
    <location>
        <begin position="155"/>
        <end position="174"/>
    </location>
</feature>
<organism evidence="7 8">
    <name type="scientific">Chryseobacterium soldanellicola</name>
    <dbReference type="NCBI Taxonomy" id="311333"/>
    <lineage>
        <taxon>Bacteria</taxon>
        <taxon>Pseudomonadati</taxon>
        <taxon>Bacteroidota</taxon>
        <taxon>Flavobacteriia</taxon>
        <taxon>Flavobacteriales</taxon>
        <taxon>Weeksellaceae</taxon>
        <taxon>Chryseobacterium group</taxon>
        <taxon>Chryseobacterium</taxon>
    </lineage>
</organism>
<name>A0A1H1DCK4_9FLAO</name>
<dbReference type="AlphaFoldDB" id="A0A1H1DCK4"/>
<keyword evidence="3 6" id="KW-0812">Transmembrane</keyword>
<gene>
    <name evidence="7" type="ORF">SAMN05421664_2384</name>
</gene>
<feature type="transmembrane region" description="Helical" evidence="6">
    <location>
        <begin position="395"/>
        <end position="414"/>
    </location>
</feature>
<feature type="transmembrane region" description="Helical" evidence="6">
    <location>
        <begin position="20"/>
        <end position="41"/>
    </location>
</feature>
<dbReference type="OrthoDB" id="109075at2"/>
<feature type="transmembrane region" description="Helical" evidence="6">
    <location>
        <begin position="47"/>
        <end position="63"/>
    </location>
</feature>
<dbReference type="RefSeq" id="WP_089755961.1">
    <property type="nucleotide sequence ID" value="NZ_FNKL01000003.1"/>
</dbReference>
<evidence type="ECO:0000256" key="6">
    <source>
        <dbReference type="SAM" id="Phobius"/>
    </source>
</evidence>
<evidence type="ECO:0000256" key="4">
    <source>
        <dbReference type="ARBA" id="ARBA00022989"/>
    </source>
</evidence>
<evidence type="ECO:0000313" key="8">
    <source>
        <dbReference type="Proteomes" id="UP000199627"/>
    </source>
</evidence>
<dbReference type="Proteomes" id="UP000199627">
    <property type="component" value="Unassembled WGS sequence"/>
</dbReference>
<feature type="transmembrane region" description="Helical" evidence="6">
    <location>
        <begin position="125"/>
        <end position="143"/>
    </location>
</feature>
<dbReference type="Pfam" id="PF13440">
    <property type="entry name" value="Polysacc_synt_3"/>
    <property type="match status" value="1"/>
</dbReference>
<dbReference type="PANTHER" id="PTHR30250:SF28">
    <property type="entry name" value="POLYSACCHARIDE BIOSYNTHESIS PROTEIN"/>
    <property type="match status" value="1"/>
</dbReference>
<accession>A0A1H1DCK4</accession>
<dbReference type="PANTHER" id="PTHR30250">
    <property type="entry name" value="PST FAMILY PREDICTED COLANIC ACID TRANSPORTER"/>
    <property type="match status" value="1"/>
</dbReference>
<evidence type="ECO:0000256" key="5">
    <source>
        <dbReference type="ARBA" id="ARBA00023136"/>
    </source>
</evidence>
<dbReference type="InterPro" id="IPR050833">
    <property type="entry name" value="Poly_Biosynth_Transport"/>
</dbReference>